<dbReference type="OrthoDB" id="26681at2759"/>
<gene>
    <name evidence="4" type="ORF">RFI_08062</name>
</gene>
<evidence type="ECO:0000259" key="3">
    <source>
        <dbReference type="PROSITE" id="PS51783"/>
    </source>
</evidence>
<dbReference type="Proteomes" id="UP000023152">
    <property type="component" value="Unassembled WGS sequence"/>
</dbReference>
<dbReference type="InterPro" id="IPR050865">
    <property type="entry name" value="BEACH_Domain"/>
</dbReference>
<accession>X6NS07</accession>
<reference evidence="4 5" key="1">
    <citation type="journal article" date="2013" name="Curr. Biol.">
        <title>The Genome of the Foraminiferan Reticulomyxa filosa.</title>
        <authorList>
            <person name="Glockner G."/>
            <person name="Hulsmann N."/>
            <person name="Schleicher M."/>
            <person name="Noegel A.A."/>
            <person name="Eichinger L."/>
            <person name="Gallinger C."/>
            <person name="Pawlowski J."/>
            <person name="Sierra R."/>
            <person name="Euteneuer U."/>
            <person name="Pillet L."/>
            <person name="Moustafa A."/>
            <person name="Platzer M."/>
            <person name="Groth M."/>
            <person name="Szafranski K."/>
            <person name="Schliwa M."/>
        </authorList>
    </citation>
    <scope>NUCLEOTIDE SEQUENCE [LARGE SCALE GENOMIC DNA]</scope>
</reference>
<dbReference type="InterPro" id="IPR036372">
    <property type="entry name" value="BEACH_dom_sf"/>
</dbReference>
<dbReference type="PANTHER" id="PTHR13743:SF123">
    <property type="entry name" value="PROTEIN FAN"/>
    <property type="match status" value="1"/>
</dbReference>
<dbReference type="InterPro" id="IPR023362">
    <property type="entry name" value="PH-BEACH_dom"/>
</dbReference>
<feature type="compositionally biased region" description="Basic residues" evidence="1">
    <location>
        <begin position="127"/>
        <end position="138"/>
    </location>
</feature>
<evidence type="ECO:0000256" key="1">
    <source>
        <dbReference type="SAM" id="MobiDB-lite"/>
    </source>
</evidence>
<dbReference type="PROSITE" id="PS51783">
    <property type="entry name" value="PH_BEACH"/>
    <property type="match status" value="1"/>
</dbReference>
<name>X6NS07_RETFI</name>
<dbReference type="SUPFAM" id="SSF81837">
    <property type="entry name" value="BEACH domain"/>
    <property type="match status" value="1"/>
</dbReference>
<dbReference type="InterPro" id="IPR000409">
    <property type="entry name" value="BEACH_dom"/>
</dbReference>
<feature type="region of interest" description="Disordered" evidence="1">
    <location>
        <begin position="87"/>
        <end position="147"/>
    </location>
</feature>
<feature type="compositionally biased region" description="Low complexity" evidence="1">
    <location>
        <begin position="93"/>
        <end position="105"/>
    </location>
</feature>
<protein>
    <submittedName>
        <fullName evidence="4">Neutral sphingomyelinase (N-smase) activation associated factor fan</fullName>
    </submittedName>
</protein>
<dbReference type="AlphaFoldDB" id="X6NS07"/>
<keyword evidence="5" id="KW-1185">Reference proteome</keyword>
<dbReference type="Pfam" id="PF02138">
    <property type="entry name" value="Beach"/>
    <property type="match status" value="1"/>
</dbReference>
<proteinExistence type="predicted"/>
<organism evidence="4 5">
    <name type="scientific">Reticulomyxa filosa</name>
    <dbReference type="NCBI Taxonomy" id="46433"/>
    <lineage>
        <taxon>Eukaryota</taxon>
        <taxon>Sar</taxon>
        <taxon>Rhizaria</taxon>
        <taxon>Retaria</taxon>
        <taxon>Foraminifera</taxon>
        <taxon>Monothalamids</taxon>
        <taxon>Reticulomyxidae</taxon>
        <taxon>Reticulomyxa</taxon>
    </lineage>
</organism>
<comment type="caution">
    <text evidence="4">The sequence shown here is derived from an EMBL/GenBank/DDBJ whole genome shotgun (WGS) entry which is preliminary data.</text>
</comment>
<dbReference type="PROSITE" id="PS50197">
    <property type="entry name" value="BEACH"/>
    <property type="match status" value="1"/>
</dbReference>
<feature type="domain" description="BEACH" evidence="2">
    <location>
        <begin position="177"/>
        <end position="270"/>
    </location>
</feature>
<feature type="domain" description="BEACH-type PH" evidence="3">
    <location>
        <begin position="1"/>
        <end position="71"/>
    </location>
</feature>
<dbReference type="SUPFAM" id="SSF50729">
    <property type="entry name" value="PH domain-like"/>
    <property type="match status" value="1"/>
</dbReference>
<dbReference type="EMBL" id="ASPP01006282">
    <property type="protein sequence ID" value="ETO29065.1"/>
    <property type="molecule type" value="Genomic_DNA"/>
</dbReference>
<evidence type="ECO:0000313" key="5">
    <source>
        <dbReference type="Proteomes" id="UP000023152"/>
    </source>
</evidence>
<dbReference type="Gene3D" id="1.10.1540.10">
    <property type="entry name" value="BEACH domain"/>
    <property type="match status" value="1"/>
</dbReference>
<dbReference type="PANTHER" id="PTHR13743">
    <property type="entry name" value="BEIGE/BEACH-RELATED"/>
    <property type="match status" value="1"/>
</dbReference>
<evidence type="ECO:0000313" key="4">
    <source>
        <dbReference type="EMBL" id="ETO29065.1"/>
    </source>
</evidence>
<sequence length="270" mass="31771">MQITQKRMYFQPFQSQSSSPMLRFNLNDIQYIHKRRHLMRHIALEFIFKKQASKSLSPRSSYHRKSYSGIPDADTIRSWAKLNEDEETDADCNNNNDNNNNNNDNLLIEKTNSNDFSSSSLGDNIPKKQRKISHKSRHSSNNVHHNTGDEETLLISFQSHMLRDHVYENILMRQTNVNMQEFPSLETVQAQWVNGVIDNFEYLTFLNQFSGRSLNDLTQYPIFPWVITDYESKELNLNDVTVYRDLSRPIGALNPERLEKFRSRFEVTFP</sequence>
<evidence type="ECO:0000259" key="2">
    <source>
        <dbReference type="PROSITE" id="PS50197"/>
    </source>
</evidence>
<dbReference type="SMART" id="SM01026">
    <property type="entry name" value="Beach"/>
    <property type="match status" value="1"/>
</dbReference>
<feature type="compositionally biased region" description="Polar residues" evidence="1">
    <location>
        <begin position="110"/>
        <end position="122"/>
    </location>
</feature>